<dbReference type="SUPFAM" id="SSF56655">
    <property type="entry name" value="Carbohydrate phosphatase"/>
    <property type="match status" value="1"/>
</dbReference>
<dbReference type="InterPro" id="IPR000760">
    <property type="entry name" value="Inositol_monophosphatase-like"/>
</dbReference>
<dbReference type="GO" id="GO:0046872">
    <property type="term" value="F:metal ion binding"/>
    <property type="evidence" value="ECO:0007669"/>
    <property type="project" value="UniProtKB-KW"/>
</dbReference>
<dbReference type="EMBL" id="JOKN01000001">
    <property type="protein sequence ID" value="KEQ57347.1"/>
    <property type="molecule type" value="Genomic_DNA"/>
</dbReference>
<dbReference type="PATRIC" id="fig|1502293.3.peg.24"/>
<organism evidence="2 3">
    <name type="scientific">Marine Group I thaumarchaeote SCGC AAA799-N04</name>
    <dbReference type="NCBI Taxonomy" id="1502293"/>
    <lineage>
        <taxon>Archaea</taxon>
        <taxon>Nitrososphaerota</taxon>
        <taxon>Marine Group I</taxon>
    </lineage>
</organism>
<protein>
    <submittedName>
        <fullName evidence="2">3'5'-bisphosphate nucleotidase CysQ protein</fullName>
        <ecNumber evidence="2">3.1.3.7</ecNumber>
    </submittedName>
</protein>
<keyword evidence="3" id="KW-1185">Reference proteome</keyword>
<dbReference type="PANTHER" id="PTHR43028">
    <property type="entry name" value="3'(2'),5'-BISPHOSPHATE NUCLEOTIDASE 1"/>
    <property type="match status" value="1"/>
</dbReference>
<keyword evidence="1" id="KW-0460">Magnesium</keyword>
<evidence type="ECO:0000313" key="2">
    <source>
        <dbReference type="EMBL" id="KEQ57347.1"/>
    </source>
</evidence>
<reference evidence="2 3" key="1">
    <citation type="submission" date="2014-06" db="EMBL/GenBank/DDBJ databases">
        <authorList>
            <person name="Ngugi D.K."/>
            <person name="Blom J."/>
            <person name="Alam I."/>
            <person name="Rashid M."/>
            <person name="Ba Alawi W."/>
            <person name="Zhang G."/>
            <person name="Hikmawan T."/>
            <person name="Guan Y."/>
            <person name="Antunes A."/>
            <person name="Siam R."/>
            <person name="ElDorry H."/>
            <person name="Bajic V."/>
            <person name="Stingl U."/>
        </authorList>
    </citation>
    <scope>NUCLEOTIDE SEQUENCE [LARGE SCALE GENOMIC DNA]</scope>
    <source>
        <strain evidence="2">SCGC AAA799-N04</strain>
    </source>
</reference>
<dbReference type="AlphaFoldDB" id="A0A081RQ74"/>
<dbReference type="EC" id="3.1.3.7" evidence="2"/>
<dbReference type="Proteomes" id="UP000028059">
    <property type="component" value="Unassembled WGS sequence"/>
</dbReference>
<name>A0A081RQ74_9ARCH</name>
<comment type="cofactor">
    <cofactor evidence="1">
        <name>Mg(2+)</name>
        <dbReference type="ChEBI" id="CHEBI:18420"/>
    </cofactor>
</comment>
<keyword evidence="1" id="KW-0479">Metal-binding</keyword>
<evidence type="ECO:0000256" key="1">
    <source>
        <dbReference type="PIRSR" id="PIRSR600760-2"/>
    </source>
</evidence>
<proteinExistence type="predicted"/>
<accession>A0A081RQ74</accession>
<dbReference type="PANTHER" id="PTHR43028:SF5">
    <property type="entry name" value="3'(2'),5'-BISPHOSPHATE NUCLEOTIDASE 1"/>
    <property type="match status" value="1"/>
</dbReference>
<feature type="binding site" evidence="1">
    <location>
        <position position="89"/>
    </location>
    <ligand>
        <name>Mg(2+)</name>
        <dbReference type="ChEBI" id="CHEBI:18420"/>
        <label>1</label>
        <note>catalytic</note>
    </ligand>
</feature>
<sequence>MKDIPILEKIPGLDIAIKAAQDAGDAILEIYKGEFEEFTKKDDSPITEADLKSNEIIKDILSQTKHKVLSEEDNDDQSRLSEKTIWIVDPLDGTSDFIDKTGEFTVMIALVKNKKPILGVIGWPTEKTLFVAQEGKGAFRYSNEEWKKITVTTTGELSKCRTVGSRHHLSDKEKAFIKKLGIKDFTSIGSSLKVGKIASGEADAYITTTNKMKEWDSAASYCIISEAGGKMTDMFGNEISYNNKEVHHKNGILVTNGIIHQTIVDEFKKLE</sequence>
<dbReference type="CDD" id="cd01638">
    <property type="entry name" value="CysQ"/>
    <property type="match status" value="1"/>
</dbReference>
<feature type="binding site" evidence="1">
    <location>
        <position position="71"/>
    </location>
    <ligand>
        <name>Mg(2+)</name>
        <dbReference type="ChEBI" id="CHEBI:18420"/>
        <label>1</label>
        <note>catalytic</note>
    </ligand>
</feature>
<keyword evidence="2" id="KW-0378">Hydrolase</keyword>
<comment type="caution">
    <text evidence="2">The sequence shown here is derived from an EMBL/GenBank/DDBJ whole genome shotgun (WGS) entry which is preliminary data.</text>
</comment>
<feature type="binding site" evidence="1">
    <location>
        <position position="92"/>
    </location>
    <ligand>
        <name>Mg(2+)</name>
        <dbReference type="ChEBI" id="CHEBI:18420"/>
        <label>1</label>
        <note>catalytic</note>
    </ligand>
</feature>
<dbReference type="PROSITE" id="PS00630">
    <property type="entry name" value="IMP_2"/>
    <property type="match status" value="1"/>
</dbReference>
<dbReference type="GO" id="GO:0046854">
    <property type="term" value="P:phosphatidylinositol phosphate biosynthetic process"/>
    <property type="evidence" value="ECO:0007669"/>
    <property type="project" value="InterPro"/>
</dbReference>
<dbReference type="PRINTS" id="PR00377">
    <property type="entry name" value="IMPHPHTASES"/>
</dbReference>
<feature type="binding site" evidence="1">
    <location>
        <position position="91"/>
    </location>
    <ligand>
        <name>Mg(2+)</name>
        <dbReference type="ChEBI" id="CHEBI:18420"/>
        <label>1</label>
        <note>catalytic</note>
    </ligand>
</feature>
<dbReference type="GO" id="GO:0008441">
    <property type="term" value="F:3'(2'),5'-bisphosphate nucleotidase activity"/>
    <property type="evidence" value="ECO:0007669"/>
    <property type="project" value="UniProtKB-EC"/>
</dbReference>
<dbReference type="InterPro" id="IPR020550">
    <property type="entry name" value="Inositol_monophosphatase_CS"/>
</dbReference>
<dbReference type="InterPro" id="IPR050725">
    <property type="entry name" value="CysQ/Inositol_MonoPase"/>
</dbReference>
<dbReference type="Gene3D" id="3.30.540.10">
    <property type="entry name" value="Fructose-1,6-Bisphosphatase, subunit A, domain 1"/>
    <property type="match status" value="1"/>
</dbReference>
<evidence type="ECO:0000313" key="3">
    <source>
        <dbReference type="Proteomes" id="UP000028059"/>
    </source>
</evidence>
<dbReference type="Gene3D" id="3.40.190.80">
    <property type="match status" value="1"/>
</dbReference>
<gene>
    <name evidence="2" type="primary">cysQ</name>
    <name evidence="2" type="ORF">AAA799N04_00024</name>
</gene>
<feature type="binding site" evidence="1">
    <location>
        <position position="216"/>
    </location>
    <ligand>
        <name>Mg(2+)</name>
        <dbReference type="ChEBI" id="CHEBI:18420"/>
        <label>1</label>
        <note>catalytic</note>
    </ligand>
</feature>
<dbReference type="Pfam" id="PF00459">
    <property type="entry name" value="Inositol_P"/>
    <property type="match status" value="1"/>
</dbReference>